<dbReference type="Gene3D" id="1.25.40.10">
    <property type="entry name" value="Tetratricopeptide repeat domain"/>
    <property type="match status" value="2"/>
</dbReference>
<dbReference type="EC" id="2.7.13.3" evidence="2"/>
<comment type="catalytic activity">
    <reaction evidence="1">
        <text>ATP + protein L-histidine = ADP + protein N-phospho-L-histidine.</text>
        <dbReference type="EC" id="2.7.13.3"/>
    </reaction>
</comment>
<reference evidence="10 11" key="1">
    <citation type="submission" date="2019-12" db="EMBL/GenBank/DDBJ databases">
        <title>Chitinophaga sp. strain ysch24 (GDMCC 1.1355), whole genome shotgun sequence.</title>
        <authorList>
            <person name="Zhang X."/>
        </authorList>
    </citation>
    <scope>NUCLEOTIDE SEQUENCE [LARGE SCALE GENOMIC DNA]</scope>
    <source>
        <strain evidence="11">ysch24</strain>
    </source>
</reference>
<proteinExistence type="predicted"/>
<dbReference type="PROSITE" id="PS50109">
    <property type="entry name" value="HIS_KIN"/>
    <property type="match status" value="1"/>
</dbReference>
<dbReference type="GO" id="GO:0005524">
    <property type="term" value="F:ATP binding"/>
    <property type="evidence" value="ECO:0007669"/>
    <property type="project" value="UniProtKB-KW"/>
</dbReference>
<keyword evidence="11" id="KW-1185">Reference proteome</keyword>
<dbReference type="PANTHER" id="PTHR41523">
    <property type="entry name" value="TWO-COMPONENT SYSTEM SENSOR PROTEIN"/>
    <property type="match status" value="1"/>
</dbReference>
<evidence type="ECO:0000256" key="2">
    <source>
        <dbReference type="ARBA" id="ARBA00012438"/>
    </source>
</evidence>
<sequence>MPRFLLLLWLSGMTMLSNGQQLRNPVPPSYNADMQRLLVISTANFIYGICQGQMDRDSSTVFSANMFGLSRLLAYNEDFSSGKDYPGQQLIDSGRITTAEQRLADLQGDARLQLLAELCIYYLHKPGSEKRDMDKAIIFIEQLHQAANAKWLPYSLWLLGQLYSEKNEEVKSRQYLEQATTLCRKAGNARMLATSLLYQAGSLPPGLPERELYLQEALSICKKVKLPLLQYRVMIVLLLDHTHTHPELVLNELQEVLALEKKIGFLHNQYVYSVLSFWYSMQGNLLQAKLNAEEAITCMEATRDTALSTTYCKRMSEANANLNNMPAATYWNARALSIPKTRETQVFWFKSFLGKIRLLNKQDLYEQSLKLAKDISSRYPPTNAFDKMHLIYNMGYCYDALHQDEQALDYYLQFLDMAKHFPPQFTYTEMLVAYNQVSTFYFRKGNYAASREYAMKILEGPIGQGTVPTRAAAYHLLFRLDSVAGKYASAIQHYQKFHRFADSTYSISQRKKMDELTVQYETKKKDQDIRILTKDSQLQKEKLARSSMMGNATLAGAVVLLIIVGLLYNQYRVKQRVNRETLARNTALQQLVEEKEWLLREVHHRVKNNLQTIVSLLESQSANLQNEALLAIQESQNRIHAMSLIHQKLYHNENISSVNMGAYLPELIQYLCDSYDVRSRIKVMVNVEEAELDVSQAIPLGLIVNEAVTNAIKYAFPKPGPGDNIIISFLNESGGYAKLCISDNGTGIAPGILNSKIQGLGLKLIRGLTKDIDATLDIHSTNGTSITITFLVSRPLRSVTGLPATNLVNAAV</sequence>
<dbReference type="SUPFAM" id="SSF55874">
    <property type="entry name" value="ATPase domain of HSP90 chaperone/DNA topoisomerase II/histidine kinase"/>
    <property type="match status" value="1"/>
</dbReference>
<evidence type="ECO:0000256" key="6">
    <source>
        <dbReference type="ARBA" id="ARBA00022777"/>
    </source>
</evidence>
<protein>
    <recommendedName>
        <fullName evidence="2">histidine kinase</fullName>
        <ecNumber evidence="2">2.7.13.3</ecNumber>
    </recommendedName>
</protein>
<evidence type="ECO:0000256" key="4">
    <source>
        <dbReference type="ARBA" id="ARBA00022679"/>
    </source>
</evidence>
<dbReference type="PANTHER" id="PTHR41523:SF8">
    <property type="entry name" value="ETHYLENE RESPONSE SENSOR PROTEIN"/>
    <property type="match status" value="1"/>
</dbReference>
<dbReference type="GO" id="GO:0004673">
    <property type="term" value="F:protein histidine kinase activity"/>
    <property type="evidence" value="ECO:0007669"/>
    <property type="project" value="UniProtKB-EC"/>
</dbReference>
<dbReference type="Pfam" id="PF02518">
    <property type="entry name" value="HATPase_c"/>
    <property type="match status" value="1"/>
</dbReference>
<evidence type="ECO:0000313" key="11">
    <source>
        <dbReference type="Proteomes" id="UP000461730"/>
    </source>
</evidence>
<dbReference type="Gene3D" id="3.30.450.20">
    <property type="entry name" value="PAS domain"/>
    <property type="match status" value="1"/>
</dbReference>
<dbReference type="InterPro" id="IPR036890">
    <property type="entry name" value="HATPase_C_sf"/>
</dbReference>
<comment type="caution">
    <text evidence="10">The sequence shown here is derived from an EMBL/GenBank/DDBJ whole genome shotgun (WGS) entry which is preliminary data.</text>
</comment>
<dbReference type="InterPro" id="IPR011495">
    <property type="entry name" value="Sig_transdc_His_kin_sub2_dim/P"/>
</dbReference>
<accession>A0A7K1U0H7</accession>
<dbReference type="EMBL" id="WRXN01000002">
    <property type="protein sequence ID" value="MVT07869.1"/>
    <property type="molecule type" value="Genomic_DNA"/>
</dbReference>
<evidence type="ECO:0000256" key="3">
    <source>
        <dbReference type="ARBA" id="ARBA00022553"/>
    </source>
</evidence>
<evidence type="ECO:0000256" key="1">
    <source>
        <dbReference type="ARBA" id="ARBA00000085"/>
    </source>
</evidence>
<keyword evidence="8" id="KW-0812">Transmembrane</keyword>
<dbReference type="Proteomes" id="UP000461730">
    <property type="component" value="Unassembled WGS sequence"/>
</dbReference>
<keyword evidence="4" id="KW-0808">Transferase</keyword>
<dbReference type="InterPro" id="IPR005467">
    <property type="entry name" value="His_kinase_dom"/>
</dbReference>
<gene>
    <name evidence="10" type="ORF">GO493_06320</name>
</gene>
<dbReference type="InterPro" id="IPR003594">
    <property type="entry name" value="HATPase_dom"/>
</dbReference>
<name>A0A7K1U0H7_9BACT</name>
<dbReference type="Pfam" id="PF07568">
    <property type="entry name" value="HisKA_2"/>
    <property type="match status" value="1"/>
</dbReference>
<organism evidence="10 11">
    <name type="scientific">Chitinophaga tropicalis</name>
    <dbReference type="NCBI Taxonomy" id="2683588"/>
    <lineage>
        <taxon>Bacteria</taxon>
        <taxon>Pseudomonadati</taxon>
        <taxon>Bacteroidota</taxon>
        <taxon>Chitinophagia</taxon>
        <taxon>Chitinophagales</taxon>
        <taxon>Chitinophagaceae</taxon>
        <taxon>Chitinophaga</taxon>
    </lineage>
</organism>
<dbReference type="InterPro" id="IPR011990">
    <property type="entry name" value="TPR-like_helical_dom_sf"/>
</dbReference>
<feature type="transmembrane region" description="Helical" evidence="8">
    <location>
        <begin position="548"/>
        <end position="569"/>
    </location>
</feature>
<dbReference type="AlphaFoldDB" id="A0A7K1U0H7"/>
<keyword evidence="5" id="KW-0547">Nucleotide-binding</keyword>
<dbReference type="SUPFAM" id="SSF48452">
    <property type="entry name" value="TPR-like"/>
    <property type="match status" value="1"/>
</dbReference>
<evidence type="ECO:0000259" key="9">
    <source>
        <dbReference type="PROSITE" id="PS50109"/>
    </source>
</evidence>
<keyword evidence="3" id="KW-0597">Phosphoprotein</keyword>
<evidence type="ECO:0000256" key="8">
    <source>
        <dbReference type="SAM" id="Phobius"/>
    </source>
</evidence>
<keyword evidence="6" id="KW-0418">Kinase</keyword>
<keyword evidence="7" id="KW-0067">ATP-binding</keyword>
<evidence type="ECO:0000313" key="10">
    <source>
        <dbReference type="EMBL" id="MVT07869.1"/>
    </source>
</evidence>
<feature type="domain" description="Histidine kinase" evidence="9">
    <location>
        <begin position="601"/>
        <end position="794"/>
    </location>
</feature>
<dbReference type="SMART" id="SM00387">
    <property type="entry name" value="HATPase_c"/>
    <property type="match status" value="1"/>
</dbReference>
<dbReference type="Gene3D" id="3.30.565.10">
    <property type="entry name" value="Histidine kinase-like ATPase, C-terminal domain"/>
    <property type="match status" value="1"/>
</dbReference>
<evidence type="ECO:0000256" key="7">
    <source>
        <dbReference type="ARBA" id="ARBA00022840"/>
    </source>
</evidence>
<keyword evidence="8" id="KW-0472">Membrane</keyword>
<evidence type="ECO:0000256" key="5">
    <source>
        <dbReference type="ARBA" id="ARBA00022741"/>
    </source>
</evidence>
<dbReference type="RefSeq" id="WP_157305292.1">
    <property type="nucleotide sequence ID" value="NZ_WRXN01000002.1"/>
</dbReference>
<keyword evidence="8" id="KW-1133">Transmembrane helix</keyword>